<dbReference type="HOGENOM" id="CLU_728562_0_0_1"/>
<dbReference type="InterPro" id="IPR051623">
    <property type="entry name" value="FTCD"/>
</dbReference>
<organism evidence="2 3">
    <name type="scientific">Phaeodactylum tricornutum (strain CCAP 1055/1)</name>
    <dbReference type="NCBI Taxonomy" id="556484"/>
    <lineage>
        <taxon>Eukaryota</taxon>
        <taxon>Sar</taxon>
        <taxon>Stramenopiles</taxon>
        <taxon>Ochrophyta</taxon>
        <taxon>Bacillariophyta</taxon>
        <taxon>Bacillariophyceae</taxon>
        <taxon>Bacillariophycidae</taxon>
        <taxon>Naviculales</taxon>
        <taxon>Phaeodactylaceae</taxon>
        <taxon>Phaeodactylum</taxon>
    </lineage>
</organism>
<dbReference type="GO" id="GO:0005542">
    <property type="term" value="F:folic acid binding"/>
    <property type="evidence" value="ECO:0007669"/>
    <property type="project" value="InterPro"/>
</dbReference>
<dbReference type="KEGG" id="pti:PHATRDRAFT_45875"/>
<accession>B7FZ02</accession>
<dbReference type="PaxDb" id="2850-Phatr45875"/>
<gene>
    <name evidence="2" type="ORF">PHATRDRAFT_45875</name>
</gene>
<sequence>MIAVQKAAASANASRLVSPTAQVACNVYVSVGGMPSHAPLLLDLLRQTQEHCAHLVAISADSGPPSTRSAAVVHAYADPVYNRSSFHLAGTAPHVASLASKLAADAIQSIRQASDGLSSSSDVHTESVSHPNVGLVDHVAVMPITGRDETSKHAATTATSTTPSGLAARMIGDRLSALNVQVFYYGTAHPQAIPLAIVRKEQTSFFHSGGLSLDHGKGGKRCSHPVVEVAMVGAPPEFVENYNIRLTRHCTLAMARSLTRRVRERDGGLAGVEALTLPYSEGRWERPQTIFKQL</sequence>
<dbReference type="InterPro" id="IPR037064">
    <property type="entry name" value="Formiminotransferase_N_sf"/>
</dbReference>
<dbReference type="STRING" id="556484.B7FZ02"/>
<protein>
    <recommendedName>
        <fullName evidence="1">Formiminotransferase N-terminal subdomain domain-containing protein</fullName>
    </recommendedName>
</protein>
<keyword evidence="3" id="KW-1185">Reference proteome</keyword>
<dbReference type="GeneID" id="7201111"/>
<dbReference type="AlphaFoldDB" id="B7FZ02"/>
<dbReference type="InParanoid" id="B7FZ02"/>
<evidence type="ECO:0000313" key="2">
    <source>
        <dbReference type="EMBL" id="EEC48449.1"/>
    </source>
</evidence>
<dbReference type="RefSeq" id="XP_002180258.1">
    <property type="nucleotide sequence ID" value="XM_002180222.1"/>
</dbReference>
<dbReference type="OrthoDB" id="48036at2759"/>
<dbReference type="PANTHER" id="PTHR12234">
    <property type="entry name" value="FORMIMINOTRANSFERASE-CYCLODEAMINASE"/>
    <property type="match status" value="1"/>
</dbReference>
<evidence type="ECO:0000313" key="3">
    <source>
        <dbReference type="Proteomes" id="UP000000759"/>
    </source>
</evidence>
<evidence type="ECO:0000259" key="1">
    <source>
        <dbReference type="SMART" id="SM01222"/>
    </source>
</evidence>
<dbReference type="Pfam" id="PF07837">
    <property type="entry name" value="FTCD_N"/>
    <property type="match status" value="1"/>
</dbReference>
<dbReference type="Gene3D" id="3.30.990.10">
    <property type="entry name" value="Formiminotransferase, N-terminal subdomain"/>
    <property type="match status" value="1"/>
</dbReference>
<proteinExistence type="predicted"/>
<dbReference type="Proteomes" id="UP000000759">
    <property type="component" value="Chromosome 8"/>
</dbReference>
<name>B7FZ02_PHATC</name>
<dbReference type="GO" id="GO:0016740">
    <property type="term" value="F:transferase activity"/>
    <property type="evidence" value="ECO:0007669"/>
    <property type="project" value="InterPro"/>
</dbReference>
<dbReference type="PANTHER" id="PTHR12234:SF1">
    <property type="entry name" value="FORMIMINOTRANSFERASE N-TERMINAL SUBDOMAIN-CONTAINING PROTEIN"/>
    <property type="match status" value="1"/>
</dbReference>
<dbReference type="InterPro" id="IPR012886">
    <property type="entry name" value="Formiminotransferase_N"/>
</dbReference>
<dbReference type="InterPro" id="IPR022384">
    <property type="entry name" value="FormiminoTrfase_cat_dom_sf"/>
</dbReference>
<dbReference type="EMBL" id="CM000611">
    <property type="protein sequence ID" value="EEC48449.1"/>
    <property type="molecule type" value="Genomic_DNA"/>
</dbReference>
<dbReference type="SMART" id="SM01222">
    <property type="entry name" value="FTCD_N"/>
    <property type="match status" value="1"/>
</dbReference>
<reference evidence="2 3" key="1">
    <citation type="journal article" date="2008" name="Nature">
        <title>The Phaeodactylum genome reveals the evolutionary history of diatom genomes.</title>
        <authorList>
            <person name="Bowler C."/>
            <person name="Allen A.E."/>
            <person name="Badger J.H."/>
            <person name="Grimwood J."/>
            <person name="Jabbari K."/>
            <person name="Kuo A."/>
            <person name="Maheswari U."/>
            <person name="Martens C."/>
            <person name="Maumus F."/>
            <person name="Otillar R.P."/>
            <person name="Rayko E."/>
            <person name="Salamov A."/>
            <person name="Vandepoele K."/>
            <person name="Beszteri B."/>
            <person name="Gruber A."/>
            <person name="Heijde M."/>
            <person name="Katinka M."/>
            <person name="Mock T."/>
            <person name="Valentin K."/>
            <person name="Verret F."/>
            <person name="Berges J.A."/>
            <person name="Brownlee C."/>
            <person name="Cadoret J.P."/>
            <person name="Chiovitti A."/>
            <person name="Choi C.J."/>
            <person name="Coesel S."/>
            <person name="De Martino A."/>
            <person name="Detter J.C."/>
            <person name="Durkin C."/>
            <person name="Falciatore A."/>
            <person name="Fournet J."/>
            <person name="Haruta M."/>
            <person name="Huysman M.J."/>
            <person name="Jenkins B.D."/>
            <person name="Jiroutova K."/>
            <person name="Jorgensen R.E."/>
            <person name="Joubert Y."/>
            <person name="Kaplan A."/>
            <person name="Kroger N."/>
            <person name="Kroth P.G."/>
            <person name="La Roche J."/>
            <person name="Lindquist E."/>
            <person name="Lommer M."/>
            <person name="Martin-Jezequel V."/>
            <person name="Lopez P.J."/>
            <person name="Lucas S."/>
            <person name="Mangogna M."/>
            <person name="McGinnis K."/>
            <person name="Medlin L.K."/>
            <person name="Montsant A."/>
            <person name="Oudot-Le Secq M.P."/>
            <person name="Napoli C."/>
            <person name="Obornik M."/>
            <person name="Parker M.S."/>
            <person name="Petit J.L."/>
            <person name="Porcel B.M."/>
            <person name="Poulsen N."/>
            <person name="Robison M."/>
            <person name="Rychlewski L."/>
            <person name="Rynearson T.A."/>
            <person name="Schmutz J."/>
            <person name="Shapiro H."/>
            <person name="Siaut M."/>
            <person name="Stanley M."/>
            <person name="Sussman M.R."/>
            <person name="Taylor A.R."/>
            <person name="Vardi A."/>
            <person name="von Dassow P."/>
            <person name="Vyverman W."/>
            <person name="Willis A."/>
            <person name="Wyrwicz L.S."/>
            <person name="Rokhsar D.S."/>
            <person name="Weissenbach J."/>
            <person name="Armbrust E.V."/>
            <person name="Green B.R."/>
            <person name="Van de Peer Y."/>
            <person name="Grigoriev I.V."/>
        </authorList>
    </citation>
    <scope>NUCLEOTIDE SEQUENCE [LARGE SCALE GENOMIC DNA]</scope>
    <source>
        <strain evidence="2 3">CCAP 1055/1</strain>
    </source>
</reference>
<reference evidence="3" key="2">
    <citation type="submission" date="2008-08" db="EMBL/GenBank/DDBJ databases">
        <authorList>
            <consortium name="Diatom Consortium"/>
            <person name="Grigoriev I."/>
            <person name="Grimwood J."/>
            <person name="Kuo A."/>
            <person name="Otillar R.P."/>
            <person name="Salamov A."/>
            <person name="Detter J.C."/>
            <person name="Lindquist E."/>
            <person name="Shapiro H."/>
            <person name="Lucas S."/>
            <person name="Glavina del Rio T."/>
            <person name="Pitluck S."/>
            <person name="Rokhsar D."/>
            <person name="Bowler C."/>
        </authorList>
    </citation>
    <scope>GENOME REANNOTATION</scope>
    <source>
        <strain evidence="3">CCAP 1055/1</strain>
    </source>
</reference>
<feature type="domain" description="Formiminotransferase N-terminal subdomain" evidence="1">
    <location>
        <begin position="54"/>
        <end position="236"/>
    </location>
</feature>
<dbReference type="SUPFAM" id="SSF55116">
    <property type="entry name" value="Formiminotransferase domain of formiminotransferase-cyclodeaminase"/>
    <property type="match status" value="1"/>
</dbReference>
<dbReference type="eggNOG" id="ENOG502RWB8">
    <property type="taxonomic scope" value="Eukaryota"/>
</dbReference>